<dbReference type="AlphaFoldDB" id="A0A2X0QFX6"/>
<protein>
    <submittedName>
        <fullName evidence="1">Uncharacterized protein</fullName>
    </submittedName>
</protein>
<reference evidence="2" key="1">
    <citation type="submission" date="2018-04" db="EMBL/GenBank/DDBJ databases">
        <authorList>
            <person name="Illikoud N."/>
        </authorList>
    </citation>
    <scope>NUCLEOTIDE SEQUENCE [LARGE SCALE GENOMIC DNA]</scope>
</reference>
<dbReference type="EMBL" id="OUNC01000024">
    <property type="protein sequence ID" value="SPP28931.1"/>
    <property type="molecule type" value="Genomic_DNA"/>
</dbReference>
<organism evidence="1 2">
    <name type="scientific">Brochothrix thermosphacta</name>
    <name type="common">Microbacterium thermosphactum</name>
    <dbReference type="NCBI Taxonomy" id="2756"/>
    <lineage>
        <taxon>Bacteria</taxon>
        <taxon>Bacillati</taxon>
        <taxon>Bacillota</taxon>
        <taxon>Bacilli</taxon>
        <taxon>Bacillales</taxon>
        <taxon>Listeriaceae</taxon>
        <taxon>Brochothrix</taxon>
    </lineage>
</organism>
<evidence type="ECO:0000313" key="1">
    <source>
        <dbReference type="EMBL" id="SPP28931.1"/>
    </source>
</evidence>
<accession>A0A2X0QFX6</accession>
<evidence type="ECO:0000313" key="2">
    <source>
        <dbReference type="Proteomes" id="UP000270190"/>
    </source>
</evidence>
<gene>
    <name evidence="1" type="ORF">BTBSAS_300015</name>
</gene>
<proteinExistence type="predicted"/>
<sequence length="261" mass="30437">MNEQRIIKKEKQRMFTILDNLYDDHKPLDYKHLAGSNSECEICQWIAKCSDVINKLEKEIDKLEPEKIKSASLAYYEPTQNRVPIKVNKFKVFHVHTGEGDEYYYRVLTKKQVLQDFDKEECGHLELTVIDESDWDSVFLESGEYGFVMLRTIVRKDKTGRIGEKSYSNITSMKECTRKKSDDFIFYDGENHDEVIAFCGSSYGKQTKKGNKINVISNRGSFSMKPETYLTKNVVGQLDSYDKDEFEALYDITDKKVWTSI</sequence>
<dbReference type="Proteomes" id="UP000270190">
    <property type="component" value="Unassembled WGS sequence"/>
</dbReference>
<name>A0A2X0QFX6_BROTH</name>
<dbReference type="RefSeq" id="WP_069128022.1">
    <property type="nucleotide sequence ID" value="NZ_CBCPHX010000004.1"/>
</dbReference>